<dbReference type="GeneID" id="36401632"/>
<dbReference type="PANTHER" id="PTHR11635:SF152">
    <property type="entry name" value="CAMP-DEPENDENT PROTEIN KINASE TYPE I REGULATORY SUBUNIT-RELATED"/>
    <property type="match status" value="1"/>
</dbReference>
<dbReference type="CDD" id="cd00038">
    <property type="entry name" value="CAP_ED"/>
    <property type="match status" value="2"/>
</dbReference>
<dbReference type="PANTHER" id="PTHR11635">
    <property type="entry name" value="CAMP-DEPENDENT PROTEIN KINASE REGULATORY CHAIN"/>
    <property type="match status" value="1"/>
</dbReference>
<dbReference type="Proteomes" id="UP000054928">
    <property type="component" value="Unassembled WGS sequence"/>
</dbReference>
<dbReference type="OMA" id="ELMFMEA"/>
<dbReference type="GO" id="GO:0055085">
    <property type="term" value="P:transmembrane transport"/>
    <property type="evidence" value="ECO:0007669"/>
    <property type="project" value="InterPro"/>
</dbReference>
<dbReference type="Pfam" id="PF00027">
    <property type="entry name" value="cNMP_binding"/>
    <property type="match status" value="1"/>
</dbReference>
<dbReference type="PROSITE" id="PS50920">
    <property type="entry name" value="SOLCAR"/>
    <property type="match status" value="3"/>
</dbReference>
<organism evidence="8 9">
    <name type="scientific">Plasmopara halstedii</name>
    <name type="common">Downy mildew of sunflower</name>
    <dbReference type="NCBI Taxonomy" id="4781"/>
    <lineage>
        <taxon>Eukaryota</taxon>
        <taxon>Sar</taxon>
        <taxon>Stramenopiles</taxon>
        <taxon>Oomycota</taxon>
        <taxon>Peronosporomycetes</taxon>
        <taxon>Peronosporales</taxon>
        <taxon>Peronosporaceae</taxon>
        <taxon>Plasmopara</taxon>
    </lineage>
</organism>
<dbReference type="GO" id="GO:0034236">
    <property type="term" value="F:protein kinase A catalytic subunit binding"/>
    <property type="evidence" value="ECO:0007669"/>
    <property type="project" value="TreeGrafter"/>
</dbReference>
<accession>A0A0P1B450</accession>
<evidence type="ECO:0000256" key="6">
    <source>
        <dbReference type="PROSITE-ProRule" id="PRU00282"/>
    </source>
</evidence>
<feature type="repeat" description="Solcar" evidence="6">
    <location>
        <begin position="1028"/>
        <end position="1117"/>
    </location>
</feature>
<name>A0A0P1B450_PLAHL</name>
<dbReference type="PRINTS" id="PR00926">
    <property type="entry name" value="MITOCARRIER"/>
</dbReference>
<reference evidence="9" key="1">
    <citation type="submission" date="2014-09" db="EMBL/GenBank/DDBJ databases">
        <authorList>
            <person name="Sharma Rahul"/>
            <person name="Thines Marco"/>
        </authorList>
    </citation>
    <scope>NUCLEOTIDE SEQUENCE [LARGE SCALE GENOMIC DNA]</scope>
</reference>
<dbReference type="GO" id="GO:0005829">
    <property type="term" value="C:cytosol"/>
    <property type="evidence" value="ECO:0007669"/>
    <property type="project" value="TreeGrafter"/>
</dbReference>
<evidence type="ECO:0000256" key="4">
    <source>
        <dbReference type="ARBA" id="ARBA00022737"/>
    </source>
</evidence>
<dbReference type="Gene3D" id="2.60.120.10">
    <property type="entry name" value="Jelly Rolls"/>
    <property type="match status" value="2"/>
</dbReference>
<dbReference type="InterPro" id="IPR023395">
    <property type="entry name" value="MCP_dom_sf"/>
</dbReference>
<sequence>MAFTTPTRKRPSDVQDAAVEEEVLIRQLLRDLKVDTGDVILFNRSCVSMGPYGGAICVCAKFFGQTQWDHNGVVVRAPWLTPDAKSPEDELFLLEAALTGVKLRPLVARVVLSRGYDVAVRKLQNIPTRIARERIFAALVATKKERARLDAELAHRDKMPVFERKALQQELQTVNERYQALASELGGRTRSVFENAVVEGDDVKSTKMFCSQLVAGMYQYLGLLLPYPSAKSYLPKHFSERDGGNFLKLQQGASFLPEVSLRKELVKETKRVAMRILEANERGPRTGTETAAIVHCLRRHHLFHTLSEPELLSAALHFRRRVLTKGEVVFFQGAPGDCFNIIERGNCDVFVDYDHLSETKTALEADEGSKPEFKRRTQLQKRKTIALPEFQSSSKLVGHNEHVLVATHGPGNAFGDSALVYDTPRRATIQANAFTSGDSNEAVVLWQLDKQKFREILACHPSSQQSMEERRFLLKALKDHPLFTELDDRAKAHAVRKFFPLKVRAGTTILRQGDPGDYFYVVESGRCEVTRWKPKATKPFVDRVIGRGASFGEAALLYNSRRGASVKALDDVKVWCMDRVSFHTITRSGSTALYRLFKRVGQTVVSGSSESFATERDLRRMLRNPQHLQSDIHSANDNNEIPGNAAVLLPSAQAYDRAIRVALSLLLNDPSGLVNFSQFAHFHIALGASNLDHFLPEAAFRVLKSVTSFNDETKSHVPVSSDLPVEQDYNDQAAVRLNDLPRAIRQYVSTSEAVGSTFKTLETSISMTPERLAFYERMFDLPKHQFGDQYVTHDDLVRGIAAFEVEDASSENGQEDRVDVSVAALKFDINVLRTVWHAAEMQANDKDQIARVIDQNRSTFISNVKSGWLSSLHQNPTGDDWEYLQPELERSRSNVDYQNNAEILGQQMTAQLTSFAAAIAAGVVVRTICAPLERLRILMQLTTPKLTSTSATVKLPSATPPYTSVTKGIVNMMTLSGPRSLFSGNVAHCLWVVPCVPIKFALGHVYHEHLMRSAFQSSSLFGDKSRVSASLTTFVMGGFAGLTLNCLLYPLDVIRGRLTAQEYYNANRPYTGILHCARSIRDHEGLRGFYRGFGPASLGVFTYIGCNYALYESLRPVFVHYDVEDTSIQLGHPSVPGQILCATTASLVSQCISYPFDVIRRRIQLQGTKWHPELAFSSYKGAWHCVRASVVDEGGALRGMRSLYRGFVINVVKALPSTVISFLSYEKLRTVDSNCK</sequence>
<protein>
    <submittedName>
        <fullName evidence="8">Mitochondrial carrier family</fullName>
    </submittedName>
</protein>
<dbReference type="EMBL" id="CCYD01003042">
    <property type="protein sequence ID" value="CEG48773.1"/>
    <property type="molecule type" value="Genomic_DNA"/>
</dbReference>
<dbReference type="GO" id="GO:0004862">
    <property type="term" value="F:cAMP-dependent protein kinase inhibitor activity"/>
    <property type="evidence" value="ECO:0007669"/>
    <property type="project" value="TreeGrafter"/>
</dbReference>
<proteinExistence type="predicted"/>
<dbReference type="AlphaFoldDB" id="A0A0P1B450"/>
<keyword evidence="5 6" id="KW-0472">Membrane</keyword>
<feature type="repeat" description="Solcar" evidence="6">
    <location>
        <begin position="909"/>
        <end position="1009"/>
    </location>
</feature>
<dbReference type="SUPFAM" id="SSF103506">
    <property type="entry name" value="Mitochondrial carrier"/>
    <property type="match status" value="1"/>
</dbReference>
<evidence type="ECO:0000256" key="5">
    <source>
        <dbReference type="ARBA" id="ARBA00023136"/>
    </source>
</evidence>
<dbReference type="InterPro" id="IPR000595">
    <property type="entry name" value="cNMP-bd_dom"/>
</dbReference>
<dbReference type="GO" id="GO:0030552">
    <property type="term" value="F:cAMP binding"/>
    <property type="evidence" value="ECO:0007669"/>
    <property type="project" value="TreeGrafter"/>
</dbReference>
<dbReference type="SUPFAM" id="SSF51206">
    <property type="entry name" value="cAMP-binding domain-like"/>
    <property type="match status" value="2"/>
</dbReference>
<dbReference type="RefSeq" id="XP_024585142.1">
    <property type="nucleotide sequence ID" value="XM_024719887.1"/>
</dbReference>
<comment type="subcellular location">
    <subcellularLocation>
        <location evidence="1">Membrane</location>
        <topology evidence="1">Multi-pass membrane protein</topology>
    </subcellularLocation>
</comment>
<keyword evidence="9" id="KW-1185">Reference proteome</keyword>
<keyword evidence="4" id="KW-0677">Repeat</keyword>
<dbReference type="Gene3D" id="3.90.1720.10">
    <property type="entry name" value="endopeptidase domain like (from Nostoc punctiforme)"/>
    <property type="match status" value="1"/>
</dbReference>
<keyword evidence="2" id="KW-0813">Transport</keyword>
<dbReference type="InterPro" id="IPR014710">
    <property type="entry name" value="RmlC-like_jellyroll"/>
</dbReference>
<evidence type="ECO:0000256" key="2">
    <source>
        <dbReference type="ARBA" id="ARBA00022448"/>
    </source>
</evidence>
<keyword evidence="3 6" id="KW-0812">Transmembrane</keyword>
<dbReference type="InterPro" id="IPR050503">
    <property type="entry name" value="cAMP-dep_PK_reg_su-like"/>
</dbReference>
<dbReference type="SMART" id="SM00100">
    <property type="entry name" value="cNMP"/>
    <property type="match status" value="2"/>
</dbReference>
<dbReference type="PROSITE" id="PS50042">
    <property type="entry name" value="CNMP_BINDING_3"/>
    <property type="match status" value="2"/>
</dbReference>
<evidence type="ECO:0000256" key="3">
    <source>
        <dbReference type="ARBA" id="ARBA00022692"/>
    </source>
</evidence>
<dbReference type="GO" id="GO:0005952">
    <property type="term" value="C:cAMP-dependent protein kinase complex"/>
    <property type="evidence" value="ECO:0007669"/>
    <property type="project" value="InterPro"/>
</dbReference>
<evidence type="ECO:0000259" key="7">
    <source>
        <dbReference type="PROSITE" id="PS50042"/>
    </source>
</evidence>
<evidence type="ECO:0000313" key="8">
    <source>
        <dbReference type="EMBL" id="CEG48773.1"/>
    </source>
</evidence>
<dbReference type="STRING" id="4781.A0A0P1B450"/>
<dbReference type="GO" id="GO:0016020">
    <property type="term" value="C:membrane"/>
    <property type="evidence" value="ECO:0007669"/>
    <property type="project" value="UniProtKB-SubCell"/>
</dbReference>
<dbReference type="Pfam" id="PF00153">
    <property type="entry name" value="Mito_carr"/>
    <property type="match status" value="3"/>
</dbReference>
<feature type="repeat" description="Solcar" evidence="6">
    <location>
        <begin position="1133"/>
        <end position="1231"/>
    </location>
</feature>
<dbReference type="InterPro" id="IPR018490">
    <property type="entry name" value="cNMP-bd_dom_sf"/>
</dbReference>
<dbReference type="InterPro" id="IPR018108">
    <property type="entry name" value="MCP_transmembrane"/>
</dbReference>
<dbReference type="Gene3D" id="1.50.40.10">
    <property type="entry name" value="Mitochondrial carrier domain"/>
    <property type="match status" value="1"/>
</dbReference>
<evidence type="ECO:0000313" key="9">
    <source>
        <dbReference type="Proteomes" id="UP000054928"/>
    </source>
</evidence>
<dbReference type="OrthoDB" id="270584at2759"/>
<feature type="domain" description="Cyclic nucleotide-binding" evidence="7">
    <location>
        <begin position="302"/>
        <end position="457"/>
    </location>
</feature>
<feature type="domain" description="Cyclic nucleotide-binding" evidence="7">
    <location>
        <begin position="482"/>
        <end position="603"/>
    </location>
</feature>
<dbReference type="InterPro" id="IPR002067">
    <property type="entry name" value="MCP"/>
</dbReference>
<evidence type="ECO:0000256" key="1">
    <source>
        <dbReference type="ARBA" id="ARBA00004141"/>
    </source>
</evidence>